<evidence type="ECO:0000313" key="1">
    <source>
        <dbReference type="EMBL" id="WRP13516.1"/>
    </source>
</evidence>
<name>A0ABZ1BM29_9FIRM</name>
<sequence length="163" mass="17301">MGARRWSFSTLAAVLLAVLGVASAAGSVEMARRYVRVAATLGRFESAAEPMVLADGRLGVRIAYRNPGPWPIALLEIQVLAWRDGRYVGAASLDRRADPLEVPPGGSRAVELAFPRPPGDPPAVAGVDDVGAWVFQLSGGMQLPVIGPRPFARRTLYPEGTTP</sequence>
<dbReference type="RefSeq" id="WP_324667761.1">
    <property type="nucleotide sequence ID" value="NZ_CP141614.1"/>
</dbReference>
<accession>A0ABZ1BM29</accession>
<evidence type="ECO:0008006" key="3">
    <source>
        <dbReference type="Google" id="ProtNLM"/>
    </source>
</evidence>
<evidence type="ECO:0000313" key="2">
    <source>
        <dbReference type="Proteomes" id="UP001333102"/>
    </source>
</evidence>
<gene>
    <name evidence="1" type="ORF">VLY81_08630</name>
</gene>
<reference evidence="2" key="1">
    <citation type="submission" date="2023-12" db="EMBL/GenBank/DDBJ databases">
        <title>Novel isolates from deep terrestrial aquifers shed light on the physiology and ecology of the class Limnochordia.</title>
        <authorList>
            <person name="Karnachuk O.V."/>
            <person name="Lukina A.P."/>
            <person name="Avakyan M.R."/>
            <person name="Kadnikov V."/>
            <person name="Begmatov S."/>
            <person name="Beletsky A.V."/>
            <person name="Mardanov A.V."/>
            <person name="Ravin N.V."/>
        </authorList>
    </citation>
    <scope>NUCLEOTIDE SEQUENCE [LARGE SCALE GENOMIC DNA]</scope>
    <source>
        <strain evidence="2">LN</strain>
    </source>
</reference>
<proteinExistence type="predicted"/>
<keyword evidence="2" id="KW-1185">Reference proteome</keyword>
<dbReference type="EMBL" id="CP141614">
    <property type="protein sequence ID" value="WRP13516.1"/>
    <property type="molecule type" value="Genomic_DNA"/>
</dbReference>
<organism evidence="1 2">
    <name type="scientific">Geochorda subterranea</name>
    <dbReference type="NCBI Taxonomy" id="3109564"/>
    <lineage>
        <taxon>Bacteria</taxon>
        <taxon>Bacillati</taxon>
        <taxon>Bacillota</taxon>
        <taxon>Limnochordia</taxon>
        <taxon>Limnochordales</taxon>
        <taxon>Geochordaceae</taxon>
        <taxon>Geochorda</taxon>
    </lineage>
</organism>
<dbReference type="Proteomes" id="UP001333102">
    <property type="component" value="Chromosome"/>
</dbReference>
<protein>
    <recommendedName>
        <fullName evidence="3">DUF4352 domain-containing protein</fullName>
    </recommendedName>
</protein>